<feature type="binding site" evidence="6">
    <location>
        <position position="235"/>
    </location>
    <ligand>
        <name>ATP</name>
        <dbReference type="ChEBI" id="CHEBI:30616"/>
    </ligand>
</feature>
<dbReference type="AlphaFoldDB" id="A0AAV6UWZ0"/>
<keyword evidence="11" id="KW-1185">Reference proteome</keyword>
<keyword evidence="4" id="KW-0418">Kinase</keyword>
<dbReference type="InterPro" id="IPR008271">
    <property type="entry name" value="Ser/Thr_kinase_AS"/>
</dbReference>
<evidence type="ECO:0000256" key="4">
    <source>
        <dbReference type="ARBA" id="ARBA00022777"/>
    </source>
</evidence>
<dbReference type="Pfam" id="PF00069">
    <property type="entry name" value="Pkinase"/>
    <property type="match status" value="1"/>
</dbReference>
<dbReference type="GO" id="GO:0005524">
    <property type="term" value="F:ATP binding"/>
    <property type="evidence" value="ECO:0007669"/>
    <property type="project" value="UniProtKB-UniRule"/>
</dbReference>
<dbReference type="PANTHER" id="PTHR24345">
    <property type="entry name" value="SERINE/THREONINE-PROTEIN KINASE PLK"/>
    <property type="match status" value="1"/>
</dbReference>
<evidence type="ECO:0000256" key="8">
    <source>
        <dbReference type="SAM" id="MobiDB-lite"/>
    </source>
</evidence>
<comment type="caution">
    <text evidence="10">The sequence shown here is derived from an EMBL/GenBank/DDBJ whole genome shotgun (WGS) entry which is preliminary data.</text>
</comment>
<dbReference type="PROSITE" id="PS50011">
    <property type="entry name" value="PROTEIN_KINASE_DOM"/>
    <property type="match status" value="1"/>
</dbReference>
<dbReference type="Gene3D" id="3.30.200.20">
    <property type="entry name" value="Phosphorylase Kinase, domain 1"/>
    <property type="match status" value="1"/>
</dbReference>
<dbReference type="GO" id="GO:0004674">
    <property type="term" value="F:protein serine/threonine kinase activity"/>
    <property type="evidence" value="ECO:0007669"/>
    <property type="project" value="UniProtKB-KW"/>
</dbReference>
<dbReference type="Proteomes" id="UP000827092">
    <property type="component" value="Unassembled WGS sequence"/>
</dbReference>
<dbReference type="InterPro" id="IPR011009">
    <property type="entry name" value="Kinase-like_dom_sf"/>
</dbReference>
<evidence type="ECO:0000256" key="3">
    <source>
        <dbReference type="ARBA" id="ARBA00022741"/>
    </source>
</evidence>
<feature type="region of interest" description="Disordered" evidence="8">
    <location>
        <begin position="116"/>
        <end position="153"/>
    </location>
</feature>
<dbReference type="InterPro" id="IPR000719">
    <property type="entry name" value="Prot_kinase_dom"/>
</dbReference>
<dbReference type="PROSITE" id="PS00108">
    <property type="entry name" value="PROTEIN_KINASE_ST"/>
    <property type="match status" value="1"/>
</dbReference>
<feature type="compositionally biased region" description="Polar residues" evidence="8">
    <location>
        <begin position="128"/>
        <end position="142"/>
    </location>
</feature>
<gene>
    <name evidence="10" type="ORF">JTE90_026959</name>
</gene>
<keyword evidence="3 6" id="KW-0547">Nucleotide-binding</keyword>
<feature type="domain" description="Protein kinase" evidence="9">
    <location>
        <begin position="206"/>
        <end position="467"/>
    </location>
</feature>
<dbReference type="EMBL" id="JAFNEN010000241">
    <property type="protein sequence ID" value="KAG8188342.1"/>
    <property type="molecule type" value="Genomic_DNA"/>
</dbReference>
<proteinExistence type="inferred from homology"/>
<evidence type="ECO:0000256" key="1">
    <source>
        <dbReference type="ARBA" id="ARBA00022527"/>
    </source>
</evidence>
<accession>A0AAV6UWZ0</accession>
<protein>
    <recommendedName>
        <fullName evidence="9">Protein kinase domain-containing protein</fullName>
    </recommendedName>
</protein>
<evidence type="ECO:0000256" key="7">
    <source>
        <dbReference type="RuleBase" id="RU000304"/>
    </source>
</evidence>
<evidence type="ECO:0000259" key="9">
    <source>
        <dbReference type="PROSITE" id="PS50011"/>
    </source>
</evidence>
<evidence type="ECO:0000256" key="5">
    <source>
        <dbReference type="ARBA" id="ARBA00022840"/>
    </source>
</evidence>
<reference evidence="10 11" key="1">
    <citation type="journal article" date="2022" name="Nat. Ecol. Evol.">
        <title>A masculinizing supergene underlies an exaggerated male reproductive morph in a spider.</title>
        <authorList>
            <person name="Hendrickx F."/>
            <person name="De Corte Z."/>
            <person name="Sonet G."/>
            <person name="Van Belleghem S.M."/>
            <person name="Kostlbacher S."/>
            <person name="Vangestel C."/>
        </authorList>
    </citation>
    <scope>NUCLEOTIDE SEQUENCE [LARGE SCALE GENOMIC DNA]</scope>
    <source>
        <strain evidence="10">W744_W776</strain>
    </source>
</reference>
<dbReference type="CDD" id="cd00180">
    <property type="entry name" value="PKc"/>
    <property type="match status" value="1"/>
</dbReference>
<dbReference type="Gene3D" id="1.10.510.10">
    <property type="entry name" value="Transferase(Phosphotransferase) domain 1"/>
    <property type="match status" value="1"/>
</dbReference>
<organism evidence="10 11">
    <name type="scientific">Oedothorax gibbosus</name>
    <dbReference type="NCBI Taxonomy" id="931172"/>
    <lineage>
        <taxon>Eukaryota</taxon>
        <taxon>Metazoa</taxon>
        <taxon>Ecdysozoa</taxon>
        <taxon>Arthropoda</taxon>
        <taxon>Chelicerata</taxon>
        <taxon>Arachnida</taxon>
        <taxon>Araneae</taxon>
        <taxon>Araneomorphae</taxon>
        <taxon>Entelegynae</taxon>
        <taxon>Araneoidea</taxon>
        <taxon>Linyphiidae</taxon>
        <taxon>Erigoninae</taxon>
        <taxon>Oedothorax</taxon>
    </lineage>
</organism>
<dbReference type="InterPro" id="IPR017441">
    <property type="entry name" value="Protein_kinase_ATP_BS"/>
</dbReference>
<keyword evidence="5 6" id="KW-0067">ATP-binding</keyword>
<sequence>MNEPTIEKELSNENAVQSTKEQQLFQDFKESAGDCQVSTQSIKTEEQKIEPEIIETLEFLIQKVEFLIQIEKEIPQLSILKDDPASELTVPNQDIIQLVDEIIQKVEHALKLDTPAEPNIPQLDEPVISSNQDPEIKVSSNRCPPEGLKKGTEIKDLSRSLPPEKPLSGLNEIKEIRNSQTDVPQNQPAPLGTTLAETLGPLKDNYIFKGLLGKGGFGEVYHLCHKLTKEEVAIKIVQSSKVTVSETNIWPNLDHPKILTLMEQHQFGEHHIFISPKQETRLQDIRYTVPFKDIKQYMLDALSGLEYLHHLGMCHLDIKADNILIGKHGAVLCDFGFVAKSKGLINKDFSPPIFYRPPEASVSNGIMAKIPDGKAVDLWEFGVMMSEIFMRSPLVRSKVQGKNWKKTTYPILRKSLKRKNFKNCFKENFPEVDKNTRRAALDIIHAFLHSCPHSRLSAKKAQNHPFFKNPVPKYFIPYPKDFSLW</sequence>
<evidence type="ECO:0000256" key="6">
    <source>
        <dbReference type="PROSITE-ProRule" id="PRU10141"/>
    </source>
</evidence>
<keyword evidence="2" id="KW-0808">Transferase</keyword>
<evidence type="ECO:0000313" key="10">
    <source>
        <dbReference type="EMBL" id="KAG8188342.1"/>
    </source>
</evidence>
<dbReference type="SUPFAM" id="SSF56112">
    <property type="entry name" value="Protein kinase-like (PK-like)"/>
    <property type="match status" value="1"/>
</dbReference>
<dbReference type="SMART" id="SM00220">
    <property type="entry name" value="S_TKc"/>
    <property type="match status" value="1"/>
</dbReference>
<evidence type="ECO:0000313" key="11">
    <source>
        <dbReference type="Proteomes" id="UP000827092"/>
    </source>
</evidence>
<keyword evidence="1 7" id="KW-0723">Serine/threonine-protein kinase</keyword>
<evidence type="ECO:0000256" key="2">
    <source>
        <dbReference type="ARBA" id="ARBA00022679"/>
    </source>
</evidence>
<dbReference type="PROSITE" id="PS00107">
    <property type="entry name" value="PROTEIN_KINASE_ATP"/>
    <property type="match status" value="1"/>
</dbReference>
<name>A0AAV6UWZ0_9ARAC</name>
<comment type="similarity">
    <text evidence="7">Belongs to the protein kinase superfamily.</text>
</comment>
<dbReference type="GO" id="GO:0005634">
    <property type="term" value="C:nucleus"/>
    <property type="evidence" value="ECO:0007669"/>
    <property type="project" value="TreeGrafter"/>
</dbReference>
<dbReference type="PANTHER" id="PTHR24345:SF0">
    <property type="entry name" value="CELL CYCLE SERINE_THREONINE-PROTEIN KINASE CDC5_MSD2"/>
    <property type="match status" value="1"/>
</dbReference>